<reference evidence="2" key="1">
    <citation type="submission" date="2016-11" db="EMBL/GenBank/DDBJ databases">
        <authorList>
            <person name="Sisinthy S."/>
            <person name="Ara S."/>
            <person name="Gundlapally S.R."/>
        </authorList>
    </citation>
    <scope>NUCLEOTIDE SEQUENCE [LARGE SCALE GENOMIC DNA]</scope>
    <source>
        <strain evidence="2">V1-41</strain>
    </source>
</reference>
<comment type="caution">
    <text evidence="1">The sequence shown here is derived from an EMBL/GenBank/DDBJ whole genome shotgun (WGS) entry which is preliminary data.</text>
</comment>
<name>A0A2P5TMG1_9GAMM</name>
<evidence type="ECO:0000313" key="1">
    <source>
        <dbReference type="EMBL" id="PPL16592.1"/>
    </source>
</evidence>
<organism evidence="1 2">
    <name type="scientific">Oceanisphaera arctica</name>
    <dbReference type="NCBI Taxonomy" id="641510"/>
    <lineage>
        <taxon>Bacteria</taxon>
        <taxon>Pseudomonadati</taxon>
        <taxon>Pseudomonadota</taxon>
        <taxon>Gammaproteobacteria</taxon>
        <taxon>Aeromonadales</taxon>
        <taxon>Aeromonadaceae</taxon>
        <taxon>Oceanisphaera</taxon>
    </lineage>
</organism>
<dbReference type="Proteomes" id="UP000242231">
    <property type="component" value="Unassembled WGS sequence"/>
</dbReference>
<dbReference type="RefSeq" id="WP_104486354.1">
    <property type="nucleotide sequence ID" value="NZ_BMYB01000005.1"/>
</dbReference>
<keyword evidence="2" id="KW-1185">Reference proteome</keyword>
<evidence type="ECO:0000313" key="2">
    <source>
        <dbReference type="Proteomes" id="UP000242231"/>
    </source>
</evidence>
<dbReference type="EMBL" id="MPZM01000014">
    <property type="protein sequence ID" value="PPL16592.1"/>
    <property type="molecule type" value="Genomic_DNA"/>
</dbReference>
<evidence type="ECO:0008006" key="3">
    <source>
        <dbReference type="Google" id="ProtNLM"/>
    </source>
</evidence>
<gene>
    <name evidence="1" type="ORF">UN63_08545</name>
</gene>
<dbReference type="AlphaFoldDB" id="A0A2P5TMG1"/>
<sequence>MPFDILAWVTATNHHYREQRRSCTQLAQHFGGFFGDELLSHAGFVVVEQLPRPPDMVVRHLGLGELLSPGAMGLTLDDTYYLKPRAASQLRVHFHELVHVLQWRKLGADAFIQRYLNEILQHGYRQAPLEQKAYRYEQHYAKAPGSPFIIEGQDTV</sequence>
<protein>
    <recommendedName>
        <fullName evidence="3">DUF4157 domain-containing protein</fullName>
    </recommendedName>
</protein>
<accession>A0A2P5TMG1</accession>
<dbReference type="OrthoDB" id="5600142at2"/>
<proteinExistence type="predicted"/>